<organism evidence="2 3">
    <name type="scientific">Ajellomyces capsulatus</name>
    <name type="common">Darling's disease fungus</name>
    <name type="synonym">Histoplasma capsulatum</name>
    <dbReference type="NCBI Taxonomy" id="5037"/>
    <lineage>
        <taxon>Eukaryota</taxon>
        <taxon>Fungi</taxon>
        <taxon>Dikarya</taxon>
        <taxon>Ascomycota</taxon>
        <taxon>Pezizomycotina</taxon>
        <taxon>Eurotiomycetes</taxon>
        <taxon>Eurotiomycetidae</taxon>
        <taxon>Onygenales</taxon>
        <taxon>Ajellomycetaceae</taxon>
        <taxon>Histoplasma</taxon>
    </lineage>
</organism>
<evidence type="ECO:0000256" key="1">
    <source>
        <dbReference type="SAM" id="MobiDB-lite"/>
    </source>
</evidence>
<proteinExistence type="predicted"/>
<protein>
    <submittedName>
        <fullName evidence="2">Uncharacterized protein</fullName>
    </submittedName>
</protein>
<evidence type="ECO:0000313" key="2">
    <source>
        <dbReference type="EMBL" id="QSS66396.1"/>
    </source>
</evidence>
<feature type="compositionally biased region" description="Acidic residues" evidence="1">
    <location>
        <begin position="97"/>
        <end position="113"/>
    </location>
</feature>
<gene>
    <name evidence="2" type="ORF">I7I51_07253</name>
</gene>
<name>A0A8A1MIT4_AJECA</name>
<dbReference type="AlphaFoldDB" id="A0A8A1MIT4"/>
<dbReference type="Proteomes" id="UP000663671">
    <property type="component" value="Chromosome 3"/>
</dbReference>
<dbReference type="VEuPathDB" id="FungiDB:I7I51_07253"/>
<sequence>MDIIPLRPRSTMALIGRSTALDRGCDPLAACGTGPRSQSGSLSWRPSKRQVCTGITSGRVLANHAIPPESALNCVIERWLRASLPVLASAALLQFGEDSEDGEDGEADGDDELILFSSGRPW</sequence>
<accession>A0A8A1MIT4</accession>
<feature type="region of interest" description="Disordered" evidence="1">
    <location>
        <begin position="97"/>
        <end position="122"/>
    </location>
</feature>
<evidence type="ECO:0000313" key="3">
    <source>
        <dbReference type="Proteomes" id="UP000663671"/>
    </source>
</evidence>
<dbReference type="EMBL" id="CP069115">
    <property type="protein sequence ID" value="QSS66396.1"/>
    <property type="molecule type" value="Genomic_DNA"/>
</dbReference>
<reference evidence="2" key="1">
    <citation type="submission" date="2021-01" db="EMBL/GenBank/DDBJ databases">
        <title>Chromosome-level genome assembly of a human fungal pathogen reveals clustering of transcriptionally co-regulated genes.</title>
        <authorList>
            <person name="Voorhies M."/>
            <person name="Cohen S."/>
            <person name="Shea T.P."/>
            <person name="Petrus S."/>
            <person name="Munoz J.F."/>
            <person name="Poplawski S."/>
            <person name="Goldman W.E."/>
            <person name="Michael T."/>
            <person name="Cuomo C.A."/>
            <person name="Sil A."/>
            <person name="Beyhan S."/>
        </authorList>
    </citation>
    <scope>NUCLEOTIDE SEQUENCE</scope>
    <source>
        <strain evidence="2">WU24</strain>
    </source>
</reference>